<evidence type="ECO:0000256" key="10">
    <source>
        <dbReference type="ARBA" id="ARBA00066503"/>
    </source>
</evidence>
<comment type="subcellular location">
    <subcellularLocation>
        <location evidence="1 13">Cytoplasm</location>
    </subcellularLocation>
</comment>
<evidence type="ECO:0000256" key="5">
    <source>
        <dbReference type="ARBA" id="ARBA00022679"/>
    </source>
</evidence>
<evidence type="ECO:0000256" key="12">
    <source>
        <dbReference type="ARBA" id="ARBA00076160"/>
    </source>
</evidence>
<dbReference type="EC" id="2.4.99.17" evidence="10 13"/>
<comment type="similarity">
    <text evidence="9 13">Belongs to the QueA family.</text>
</comment>
<keyword evidence="14" id="KW-0328">Glycosyltransferase</keyword>
<evidence type="ECO:0000313" key="14">
    <source>
        <dbReference type="EMBL" id="CUQ65069.1"/>
    </source>
</evidence>
<dbReference type="Proteomes" id="UP000066284">
    <property type="component" value="Chromosome 1"/>
</dbReference>
<evidence type="ECO:0000256" key="6">
    <source>
        <dbReference type="ARBA" id="ARBA00022691"/>
    </source>
</evidence>
<dbReference type="InterPro" id="IPR042118">
    <property type="entry name" value="QueA_dom1"/>
</dbReference>
<dbReference type="GO" id="GO:0051075">
    <property type="term" value="F:S-adenosylmethionine:tRNA ribosyltransferase-isomerase activity"/>
    <property type="evidence" value="ECO:0007669"/>
    <property type="project" value="UniProtKB-EC"/>
</dbReference>
<reference evidence="15" key="1">
    <citation type="submission" date="2015-09" db="EMBL/GenBank/DDBJ databases">
        <authorList>
            <person name="Daims H."/>
        </authorList>
    </citation>
    <scope>NUCLEOTIDE SEQUENCE [LARGE SCALE GENOMIC DNA]</scope>
</reference>
<organism evidence="14 15">
    <name type="scientific">Candidatus Nitrospira inopinata</name>
    <dbReference type="NCBI Taxonomy" id="1715989"/>
    <lineage>
        <taxon>Bacteria</taxon>
        <taxon>Pseudomonadati</taxon>
        <taxon>Nitrospirota</taxon>
        <taxon>Nitrospiria</taxon>
        <taxon>Nitrospirales</taxon>
        <taxon>Nitrospiraceae</taxon>
        <taxon>Nitrospira</taxon>
    </lineage>
</organism>
<protein>
    <recommendedName>
        <fullName evidence="11 13">S-adenosylmethionine:tRNA ribosyltransferase-isomerase</fullName>
        <ecNumber evidence="10 13">2.4.99.17</ecNumber>
    </recommendedName>
    <alternativeName>
        <fullName evidence="12 13">Queuosine biosynthesis protein QueA</fullName>
    </alternativeName>
</protein>
<dbReference type="EMBL" id="LN885086">
    <property type="protein sequence ID" value="CUQ65069.1"/>
    <property type="molecule type" value="Genomic_DNA"/>
</dbReference>
<dbReference type="InterPro" id="IPR036100">
    <property type="entry name" value="QueA_sf"/>
</dbReference>
<dbReference type="RefSeq" id="WP_062481718.1">
    <property type="nucleotide sequence ID" value="NZ_LN885086.1"/>
</dbReference>
<comment type="catalytic activity">
    <reaction evidence="8 13">
        <text>7-aminomethyl-7-carbaguanosine(34) in tRNA + S-adenosyl-L-methionine = epoxyqueuosine(34) in tRNA + adenine + L-methionine + 2 H(+)</text>
        <dbReference type="Rhea" id="RHEA:32155"/>
        <dbReference type="Rhea" id="RHEA-COMP:10342"/>
        <dbReference type="Rhea" id="RHEA-COMP:18582"/>
        <dbReference type="ChEBI" id="CHEBI:15378"/>
        <dbReference type="ChEBI" id="CHEBI:16708"/>
        <dbReference type="ChEBI" id="CHEBI:57844"/>
        <dbReference type="ChEBI" id="CHEBI:59789"/>
        <dbReference type="ChEBI" id="CHEBI:82833"/>
        <dbReference type="ChEBI" id="CHEBI:194443"/>
        <dbReference type="EC" id="2.4.99.17"/>
    </reaction>
</comment>
<name>A0A0S4KNZ4_9BACT</name>
<evidence type="ECO:0000256" key="2">
    <source>
        <dbReference type="ARBA" id="ARBA00004691"/>
    </source>
</evidence>
<keyword evidence="5 13" id="KW-0808">Transferase</keyword>
<evidence type="ECO:0000256" key="3">
    <source>
        <dbReference type="ARBA" id="ARBA00011245"/>
    </source>
</evidence>
<sequence>MQLSEFDFPFDPSLVALQPVVPRDRARLLVLDRQTGRFSHLRVADLPSLLDPGDLLVVNDTKVLPARMRGKKLPTGTSVEVLFVKDLGGNVWEVMIKGTFRVGQVIEFDREARATILKRDAAGTAVKVESPISVVQLLGACGEMPLPPYIKRRPGIEDHGWYQTVFAAHQGAIAAPTAGLHFTEDLLARLAERAIRVVTVTLHVGPGTFKPVVTERIEDHRMDGEVFKVGEKAAEAVMRTKQAGRRVVAVGTTVVRTLETVARERGKIIPAEGESHLFITPGFQFQAVDALMTNFHLPKTTLLMLVSAFAGVELIRRAYEEAVKERYRFYSYGDAMLIL</sequence>
<dbReference type="Gene3D" id="2.40.10.240">
    <property type="entry name" value="QueA-like"/>
    <property type="match status" value="1"/>
</dbReference>
<dbReference type="NCBIfam" id="NF001140">
    <property type="entry name" value="PRK00147.1"/>
    <property type="match status" value="1"/>
</dbReference>
<dbReference type="HAMAP" id="MF_00113">
    <property type="entry name" value="QueA"/>
    <property type="match status" value="1"/>
</dbReference>
<dbReference type="PANTHER" id="PTHR30307:SF0">
    <property type="entry name" value="S-ADENOSYLMETHIONINE:TRNA RIBOSYLTRANSFERASE-ISOMERASE"/>
    <property type="match status" value="1"/>
</dbReference>
<dbReference type="GO" id="GO:0005737">
    <property type="term" value="C:cytoplasm"/>
    <property type="evidence" value="ECO:0007669"/>
    <property type="project" value="UniProtKB-SubCell"/>
</dbReference>
<keyword evidence="14" id="KW-0413">Isomerase</keyword>
<dbReference type="InterPro" id="IPR003699">
    <property type="entry name" value="QueA"/>
</dbReference>
<keyword evidence="6 13" id="KW-0949">S-adenosyl-L-methionine</keyword>
<evidence type="ECO:0000256" key="4">
    <source>
        <dbReference type="ARBA" id="ARBA00022490"/>
    </source>
</evidence>
<accession>A0A0S4KNZ4</accession>
<evidence type="ECO:0000256" key="9">
    <source>
        <dbReference type="ARBA" id="ARBA00061210"/>
    </source>
</evidence>
<evidence type="ECO:0000256" key="7">
    <source>
        <dbReference type="ARBA" id="ARBA00022785"/>
    </source>
</evidence>
<keyword evidence="15" id="KW-1185">Reference proteome</keyword>
<dbReference type="FunFam" id="3.40.1780.10:FF:000001">
    <property type="entry name" value="S-adenosylmethionine:tRNA ribosyltransferase-isomerase"/>
    <property type="match status" value="1"/>
</dbReference>
<dbReference type="AlphaFoldDB" id="A0A0S4KNZ4"/>
<dbReference type="InterPro" id="IPR042119">
    <property type="entry name" value="QueA_dom2"/>
</dbReference>
<evidence type="ECO:0000256" key="11">
    <source>
        <dbReference type="ARBA" id="ARBA00069325"/>
    </source>
</evidence>
<dbReference type="NCBIfam" id="TIGR00113">
    <property type="entry name" value="queA"/>
    <property type="match status" value="1"/>
</dbReference>
<comment type="subunit">
    <text evidence="3 13">Monomer.</text>
</comment>
<keyword evidence="4 13" id="KW-0963">Cytoplasm</keyword>
<dbReference type="SUPFAM" id="SSF111337">
    <property type="entry name" value="QueA-like"/>
    <property type="match status" value="1"/>
</dbReference>
<comment type="pathway">
    <text evidence="2 13">tRNA modification; tRNA-queuosine biosynthesis.</text>
</comment>
<evidence type="ECO:0000256" key="13">
    <source>
        <dbReference type="HAMAP-Rule" id="MF_00113"/>
    </source>
</evidence>
<dbReference type="UniPathway" id="UPA00392"/>
<evidence type="ECO:0000256" key="1">
    <source>
        <dbReference type="ARBA" id="ARBA00004496"/>
    </source>
</evidence>
<evidence type="ECO:0000256" key="8">
    <source>
        <dbReference type="ARBA" id="ARBA00052751"/>
    </source>
</evidence>
<dbReference type="GO" id="GO:0008616">
    <property type="term" value="P:tRNA queuosine(34) biosynthetic process"/>
    <property type="evidence" value="ECO:0007669"/>
    <property type="project" value="UniProtKB-UniRule"/>
</dbReference>
<dbReference type="Pfam" id="PF02547">
    <property type="entry name" value="Queuosine_synth"/>
    <property type="match status" value="1"/>
</dbReference>
<proteinExistence type="inferred from homology"/>
<keyword evidence="7 13" id="KW-0671">Queuosine biosynthesis</keyword>
<dbReference type="OrthoDB" id="9805933at2"/>
<dbReference type="KEGG" id="nio:NITINOP_0093"/>
<gene>
    <name evidence="13 14" type="primary">queA</name>
    <name evidence="14" type="ORF">NITINOP_0093</name>
</gene>
<comment type="function">
    <text evidence="13">Transfers and isomerizes the ribose moiety from AdoMet to the 7-aminomethyl group of 7-deazaguanine (preQ1-tRNA) to give epoxyqueuosine (oQ-tRNA).</text>
</comment>
<dbReference type="STRING" id="1715989.NITINOP_0093"/>
<dbReference type="PANTHER" id="PTHR30307">
    <property type="entry name" value="S-ADENOSYLMETHIONINE:TRNA RIBOSYLTRANSFERASE-ISOMERASE"/>
    <property type="match status" value="1"/>
</dbReference>
<dbReference type="Gene3D" id="3.40.1780.10">
    <property type="entry name" value="QueA-like"/>
    <property type="match status" value="1"/>
</dbReference>
<evidence type="ECO:0000313" key="15">
    <source>
        <dbReference type="Proteomes" id="UP000066284"/>
    </source>
</evidence>